<gene>
    <name evidence="7" type="ORF">SAMN05443428_10531</name>
</gene>
<sequence>MGKKYNMLCDDIAKDIKNKCIDCKLCMNGCPMLNEYCTSPFSLFKDISVDKPLNAEIPFSCTQCGYCFNVCPSKIPLDKIFLSLRSTLCEDNKGIPPVKGYSTIKYHQKNSFSKIFTASNSLNKKFNNLFLPGCSLSSYSPELIIKTYNYLKKVYNNDIGILLKCCGNPTHSMGQKELFNKYYSLLIKDIESMGAKNIITACPSCYNTILENSKDLKAISLWEVISQNGIKDFKKAEGIETFALHDPCPTRGCPQIHEAVRDILLNLGYKYEEFSYSKDKTLCCGSGGMIGVTNKDLFKKQVLKRASMARSKIILSYCATCVNSFALSDKKTIHILDLIFYDGKEKIKYNLKPISPLKGWKNRFKCKNLILNGLKGKED</sequence>
<dbReference type="Gene3D" id="1.10.1060.10">
    <property type="entry name" value="Alpha-helical ferredoxin"/>
    <property type="match status" value="1"/>
</dbReference>
<evidence type="ECO:0000256" key="1">
    <source>
        <dbReference type="ARBA" id="ARBA00022485"/>
    </source>
</evidence>
<dbReference type="RefSeq" id="WP_078695856.1">
    <property type="nucleotide sequence ID" value="NZ_FUYH01000005.1"/>
</dbReference>
<evidence type="ECO:0000259" key="6">
    <source>
        <dbReference type="PROSITE" id="PS51379"/>
    </source>
</evidence>
<dbReference type="PANTHER" id="PTHR43255">
    <property type="entry name" value="IRON-SULFUR-BINDING OXIDOREDUCTASE FADF-RELATED-RELATED"/>
    <property type="match status" value="1"/>
</dbReference>
<dbReference type="STRING" id="1147123.SAMN05443428_10531"/>
<evidence type="ECO:0000256" key="5">
    <source>
        <dbReference type="ARBA" id="ARBA00023014"/>
    </source>
</evidence>
<reference evidence="8" key="1">
    <citation type="submission" date="2017-02" db="EMBL/GenBank/DDBJ databases">
        <authorList>
            <person name="Varghese N."/>
            <person name="Submissions S."/>
        </authorList>
    </citation>
    <scope>NUCLEOTIDE SEQUENCE [LARGE SCALE GENOMIC DNA]</scope>
    <source>
        <strain evidence="8">USBA 833</strain>
    </source>
</reference>
<protein>
    <submittedName>
        <fullName evidence="7">Fe-S oxidoreductase</fullName>
    </submittedName>
</protein>
<accession>A0A1T4X087</accession>
<dbReference type="InterPro" id="IPR051460">
    <property type="entry name" value="HdrC_iron-sulfur_subunit"/>
</dbReference>
<organism evidence="7 8">
    <name type="scientific">Caloramator quimbayensis</name>
    <dbReference type="NCBI Taxonomy" id="1147123"/>
    <lineage>
        <taxon>Bacteria</taxon>
        <taxon>Bacillati</taxon>
        <taxon>Bacillota</taxon>
        <taxon>Clostridia</taxon>
        <taxon>Eubacteriales</taxon>
        <taxon>Clostridiaceae</taxon>
        <taxon>Caloramator</taxon>
    </lineage>
</organism>
<name>A0A1T4X087_9CLOT</name>
<dbReference type="GO" id="GO:0051539">
    <property type="term" value="F:4 iron, 4 sulfur cluster binding"/>
    <property type="evidence" value="ECO:0007669"/>
    <property type="project" value="UniProtKB-KW"/>
</dbReference>
<dbReference type="InterPro" id="IPR017896">
    <property type="entry name" value="4Fe4S_Fe-S-bd"/>
</dbReference>
<dbReference type="OrthoDB" id="5241828at2"/>
<dbReference type="Proteomes" id="UP000190105">
    <property type="component" value="Unassembled WGS sequence"/>
</dbReference>
<keyword evidence="5" id="KW-0411">Iron-sulfur</keyword>
<dbReference type="AlphaFoldDB" id="A0A1T4X087"/>
<dbReference type="GO" id="GO:0046872">
    <property type="term" value="F:metal ion binding"/>
    <property type="evidence" value="ECO:0007669"/>
    <property type="project" value="UniProtKB-KW"/>
</dbReference>
<dbReference type="InterPro" id="IPR017900">
    <property type="entry name" value="4Fe4S_Fe_S_CS"/>
</dbReference>
<dbReference type="Pfam" id="PF13183">
    <property type="entry name" value="Fer4_8"/>
    <property type="match status" value="1"/>
</dbReference>
<keyword evidence="8" id="KW-1185">Reference proteome</keyword>
<evidence type="ECO:0000256" key="2">
    <source>
        <dbReference type="ARBA" id="ARBA00022723"/>
    </source>
</evidence>
<evidence type="ECO:0000256" key="3">
    <source>
        <dbReference type="ARBA" id="ARBA00023002"/>
    </source>
</evidence>
<feature type="domain" description="4Fe-4S ferredoxin-type" evidence="6">
    <location>
        <begin position="10"/>
        <end position="41"/>
    </location>
</feature>
<dbReference type="GO" id="GO:0016491">
    <property type="term" value="F:oxidoreductase activity"/>
    <property type="evidence" value="ECO:0007669"/>
    <property type="project" value="UniProtKB-KW"/>
</dbReference>
<dbReference type="Pfam" id="PF02754">
    <property type="entry name" value="CCG"/>
    <property type="match status" value="2"/>
</dbReference>
<dbReference type="EMBL" id="FUYH01000005">
    <property type="protein sequence ID" value="SKA83063.1"/>
    <property type="molecule type" value="Genomic_DNA"/>
</dbReference>
<evidence type="ECO:0000313" key="8">
    <source>
        <dbReference type="Proteomes" id="UP000190105"/>
    </source>
</evidence>
<evidence type="ECO:0000313" key="7">
    <source>
        <dbReference type="EMBL" id="SKA83063.1"/>
    </source>
</evidence>
<proteinExistence type="predicted"/>
<dbReference type="PROSITE" id="PS00198">
    <property type="entry name" value="4FE4S_FER_1"/>
    <property type="match status" value="2"/>
</dbReference>
<keyword evidence="3" id="KW-0560">Oxidoreductase</keyword>
<feature type="domain" description="4Fe-4S ferredoxin-type" evidence="6">
    <location>
        <begin position="51"/>
        <end position="80"/>
    </location>
</feature>
<keyword evidence="4" id="KW-0408">Iron</keyword>
<dbReference type="PANTHER" id="PTHR43255:SF1">
    <property type="entry name" value="IRON-SULFUR-BINDING OXIDOREDUCTASE FADF-RELATED"/>
    <property type="match status" value="1"/>
</dbReference>
<dbReference type="GO" id="GO:0005886">
    <property type="term" value="C:plasma membrane"/>
    <property type="evidence" value="ECO:0007669"/>
    <property type="project" value="TreeGrafter"/>
</dbReference>
<keyword evidence="2" id="KW-0479">Metal-binding</keyword>
<keyword evidence="1" id="KW-0004">4Fe-4S</keyword>
<dbReference type="InterPro" id="IPR009051">
    <property type="entry name" value="Helical_ferredxn"/>
</dbReference>
<evidence type="ECO:0000256" key="4">
    <source>
        <dbReference type="ARBA" id="ARBA00023004"/>
    </source>
</evidence>
<dbReference type="InterPro" id="IPR004017">
    <property type="entry name" value="Cys_rich_dom"/>
</dbReference>
<dbReference type="PROSITE" id="PS51379">
    <property type="entry name" value="4FE4S_FER_2"/>
    <property type="match status" value="2"/>
</dbReference>
<dbReference type="SUPFAM" id="SSF46548">
    <property type="entry name" value="alpha-helical ferredoxin"/>
    <property type="match status" value="1"/>
</dbReference>